<evidence type="ECO:0000313" key="9">
    <source>
        <dbReference type="Proteomes" id="UP000654573"/>
    </source>
</evidence>
<feature type="domain" description="RNA polymerase sigma-70 region 2" evidence="6">
    <location>
        <begin position="7"/>
        <end position="75"/>
    </location>
</feature>
<feature type="domain" description="RNA polymerase sigma factor 70 region 4 type 2" evidence="7">
    <location>
        <begin position="102"/>
        <end position="154"/>
    </location>
</feature>
<comment type="caution">
    <text evidence="8">The sequence shown here is derived from an EMBL/GenBank/DDBJ whole genome shotgun (WGS) entry which is preliminary data.</text>
</comment>
<dbReference type="PANTHER" id="PTHR43133:SF8">
    <property type="entry name" value="RNA POLYMERASE SIGMA FACTOR HI_1459-RELATED"/>
    <property type="match status" value="1"/>
</dbReference>
<dbReference type="SUPFAM" id="SSF88946">
    <property type="entry name" value="Sigma2 domain of RNA polymerase sigma factors"/>
    <property type="match status" value="1"/>
</dbReference>
<sequence>MQDIEQIYTKYAVQVYKYLFSLCHDPHTAEELTQETFFRAMKSIDSFRGDCRLYVWLCQIAKNLWIKEVKQSQRTAVYEPEKEIPSDAMQPDEELIARDERVYLYKRLHQLPEPVREVMYLRISGDFSFREIGEILGRDENWARVTFYRGKQKIREENRHEM</sequence>
<evidence type="ECO:0000259" key="7">
    <source>
        <dbReference type="Pfam" id="PF08281"/>
    </source>
</evidence>
<dbReference type="Pfam" id="PF08281">
    <property type="entry name" value="Sigma70_r4_2"/>
    <property type="match status" value="1"/>
</dbReference>
<comment type="similarity">
    <text evidence="1">Belongs to the sigma-70 factor family. ECF subfamily.</text>
</comment>
<dbReference type="InterPro" id="IPR014284">
    <property type="entry name" value="RNA_pol_sigma-70_dom"/>
</dbReference>
<proteinExistence type="inferred from homology"/>
<evidence type="ECO:0000313" key="8">
    <source>
        <dbReference type="EMBL" id="MBC5672876.1"/>
    </source>
</evidence>
<dbReference type="InterPro" id="IPR013249">
    <property type="entry name" value="RNA_pol_sigma70_r4_t2"/>
</dbReference>
<evidence type="ECO:0000256" key="2">
    <source>
        <dbReference type="ARBA" id="ARBA00023015"/>
    </source>
</evidence>
<dbReference type="InterPro" id="IPR013324">
    <property type="entry name" value="RNA_pol_sigma_r3/r4-like"/>
</dbReference>
<evidence type="ECO:0000256" key="5">
    <source>
        <dbReference type="ARBA" id="ARBA00023163"/>
    </source>
</evidence>
<evidence type="ECO:0000256" key="1">
    <source>
        <dbReference type="ARBA" id="ARBA00010641"/>
    </source>
</evidence>
<reference evidence="8 9" key="1">
    <citation type="submission" date="2020-08" db="EMBL/GenBank/DDBJ databases">
        <title>Genome public.</title>
        <authorList>
            <person name="Liu C."/>
            <person name="Sun Q."/>
        </authorList>
    </citation>
    <scope>NUCLEOTIDE SEQUENCE [LARGE SCALE GENOMIC DNA]</scope>
    <source>
        <strain evidence="8 9">NSJ-34</strain>
    </source>
</reference>
<dbReference type="NCBIfam" id="TIGR02937">
    <property type="entry name" value="sigma70-ECF"/>
    <property type="match status" value="1"/>
</dbReference>
<dbReference type="InterPro" id="IPR007627">
    <property type="entry name" value="RNA_pol_sigma70_r2"/>
</dbReference>
<dbReference type="PANTHER" id="PTHR43133">
    <property type="entry name" value="RNA POLYMERASE ECF-TYPE SIGMA FACTO"/>
    <property type="match status" value="1"/>
</dbReference>
<keyword evidence="2" id="KW-0805">Transcription regulation</keyword>
<organism evidence="8 9">
    <name type="scientific">Blautia celeris</name>
    <dbReference type="NCBI Taxonomy" id="2763026"/>
    <lineage>
        <taxon>Bacteria</taxon>
        <taxon>Bacillati</taxon>
        <taxon>Bacillota</taxon>
        <taxon>Clostridia</taxon>
        <taxon>Lachnospirales</taxon>
        <taxon>Lachnospiraceae</taxon>
        <taxon>Blautia</taxon>
    </lineage>
</organism>
<dbReference type="SUPFAM" id="SSF88659">
    <property type="entry name" value="Sigma3 and sigma4 domains of RNA polymerase sigma factors"/>
    <property type="match status" value="1"/>
</dbReference>
<keyword evidence="4" id="KW-0238">DNA-binding</keyword>
<keyword evidence="5" id="KW-0804">Transcription</keyword>
<name>A0ABR7FEN1_9FIRM</name>
<dbReference type="Gene3D" id="1.10.10.10">
    <property type="entry name" value="Winged helix-like DNA-binding domain superfamily/Winged helix DNA-binding domain"/>
    <property type="match status" value="1"/>
</dbReference>
<protein>
    <submittedName>
        <fullName evidence="8">Sigma-70 family RNA polymerase sigma factor</fullName>
    </submittedName>
</protein>
<dbReference type="InterPro" id="IPR039425">
    <property type="entry name" value="RNA_pol_sigma-70-like"/>
</dbReference>
<dbReference type="Gene3D" id="1.10.1740.10">
    <property type="match status" value="1"/>
</dbReference>
<dbReference type="Proteomes" id="UP000654573">
    <property type="component" value="Unassembled WGS sequence"/>
</dbReference>
<accession>A0ABR7FEN1</accession>
<evidence type="ECO:0000256" key="4">
    <source>
        <dbReference type="ARBA" id="ARBA00023125"/>
    </source>
</evidence>
<keyword evidence="9" id="KW-1185">Reference proteome</keyword>
<evidence type="ECO:0000259" key="6">
    <source>
        <dbReference type="Pfam" id="PF04542"/>
    </source>
</evidence>
<dbReference type="Pfam" id="PF04542">
    <property type="entry name" value="Sigma70_r2"/>
    <property type="match status" value="1"/>
</dbReference>
<keyword evidence="3" id="KW-0731">Sigma factor</keyword>
<dbReference type="EMBL" id="JACOOU010000004">
    <property type="protein sequence ID" value="MBC5672876.1"/>
    <property type="molecule type" value="Genomic_DNA"/>
</dbReference>
<evidence type="ECO:0000256" key="3">
    <source>
        <dbReference type="ARBA" id="ARBA00023082"/>
    </source>
</evidence>
<dbReference type="InterPro" id="IPR013325">
    <property type="entry name" value="RNA_pol_sigma_r2"/>
</dbReference>
<dbReference type="RefSeq" id="WP_103732614.1">
    <property type="nucleotide sequence ID" value="NZ_JACOOU010000004.1"/>
</dbReference>
<dbReference type="InterPro" id="IPR036388">
    <property type="entry name" value="WH-like_DNA-bd_sf"/>
</dbReference>
<gene>
    <name evidence="8" type="ORF">H8S76_11535</name>
</gene>